<evidence type="ECO:0000313" key="1">
    <source>
        <dbReference type="EMBL" id="CAK7906131.1"/>
    </source>
</evidence>
<protein>
    <submittedName>
        <fullName evidence="1">Uncharacterized protein</fullName>
    </submittedName>
</protein>
<comment type="caution">
    <text evidence="1">The sequence shown here is derived from an EMBL/GenBank/DDBJ whole genome shotgun (WGS) entry which is preliminary data.</text>
</comment>
<proteinExistence type="predicted"/>
<dbReference type="AlphaFoldDB" id="A0AAV1TAL5"/>
<accession>A0AAV1TAL5</accession>
<gene>
    <name evidence="1" type="ORF">PM001_LOCUS3269</name>
</gene>
<organism evidence="1 2">
    <name type="scientific">Peronospora matthiolae</name>
    <dbReference type="NCBI Taxonomy" id="2874970"/>
    <lineage>
        <taxon>Eukaryota</taxon>
        <taxon>Sar</taxon>
        <taxon>Stramenopiles</taxon>
        <taxon>Oomycota</taxon>
        <taxon>Peronosporomycetes</taxon>
        <taxon>Peronosporales</taxon>
        <taxon>Peronosporaceae</taxon>
        <taxon>Peronospora</taxon>
    </lineage>
</organism>
<name>A0AAV1TAL5_9STRA</name>
<sequence length="79" mass="8314">MSRCDVVLDDGGAGIPGTLGIIEVGWSAGASLNQEFPWSADAAVMITGEWIPKCSASHVVEGEYALFSTPEVRPMIGYV</sequence>
<reference evidence="1" key="1">
    <citation type="submission" date="2024-01" db="EMBL/GenBank/DDBJ databases">
        <authorList>
            <person name="Webb A."/>
        </authorList>
    </citation>
    <scope>NUCLEOTIDE SEQUENCE</scope>
    <source>
        <strain evidence="1">Pm1</strain>
    </source>
</reference>
<dbReference type="Proteomes" id="UP001162060">
    <property type="component" value="Unassembled WGS sequence"/>
</dbReference>
<dbReference type="EMBL" id="CAKLBY020000030">
    <property type="protein sequence ID" value="CAK7906131.1"/>
    <property type="molecule type" value="Genomic_DNA"/>
</dbReference>
<evidence type="ECO:0000313" key="2">
    <source>
        <dbReference type="Proteomes" id="UP001162060"/>
    </source>
</evidence>